<comment type="caution">
    <text evidence="2">The sequence shown here is derived from an EMBL/GenBank/DDBJ whole genome shotgun (WGS) entry which is preliminary data.</text>
</comment>
<dbReference type="PANTHER" id="PTHR23419:SF8">
    <property type="entry name" value="FI09726P"/>
    <property type="match status" value="1"/>
</dbReference>
<organism evidence="2 3">
    <name type="scientific">Candidatus Amesbacteria bacterium GW2011_GWC2_45_19</name>
    <dbReference type="NCBI Taxonomy" id="1618366"/>
    <lineage>
        <taxon>Bacteria</taxon>
        <taxon>Candidatus Amesiibacteriota</taxon>
    </lineage>
</organism>
<gene>
    <name evidence="2" type="ORF">UX05_C0011G0036</name>
</gene>
<dbReference type="AlphaFoldDB" id="A0A0G1Q1M7"/>
<proteinExistence type="inferred from homology"/>
<dbReference type="InterPro" id="IPR015867">
    <property type="entry name" value="N-reg_PII/ATP_PRibTrfase_C"/>
</dbReference>
<dbReference type="EMBL" id="LCKS01000011">
    <property type="protein sequence ID" value="KKU02570.1"/>
    <property type="molecule type" value="Genomic_DNA"/>
</dbReference>
<comment type="similarity">
    <text evidence="1">Belongs to the CutA family.</text>
</comment>
<name>A0A0G1Q1M7_9BACT</name>
<reference evidence="2 3" key="1">
    <citation type="journal article" date="2015" name="Nature">
        <title>rRNA introns, odd ribosomes, and small enigmatic genomes across a large radiation of phyla.</title>
        <authorList>
            <person name="Brown C.T."/>
            <person name="Hug L.A."/>
            <person name="Thomas B.C."/>
            <person name="Sharon I."/>
            <person name="Castelle C.J."/>
            <person name="Singh A."/>
            <person name="Wilkins M.J."/>
            <person name="Williams K.H."/>
            <person name="Banfield J.F."/>
        </authorList>
    </citation>
    <scope>NUCLEOTIDE SEQUENCE [LARGE SCALE GENOMIC DNA]</scope>
</reference>
<dbReference type="Gene3D" id="3.30.70.120">
    <property type="match status" value="1"/>
</dbReference>
<dbReference type="Proteomes" id="UP000034264">
    <property type="component" value="Unassembled WGS sequence"/>
</dbReference>
<accession>A0A0G1Q1M7</accession>
<dbReference type="GO" id="GO:0010038">
    <property type="term" value="P:response to metal ion"/>
    <property type="evidence" value="ECO:0007669"/>
    <property type="project" value="InterPro"/>
</dbReference>
<dbReference type="GO" id="GO:0005507">
    <property type="term" value="F:copper ion binding"/>
    <property type="evidence" value="ECO:0007669"/>
    <property type="project" value="TreeGrafter"/>
</dbReference>
<protein>
    <submittedName>
        <fullName evidence="2">CutA1 divalent ion tolerance protein</fullName>
    </submittedName>
</protein>
<dbReference type="SUPFAM" id="SSF54913">
    <property type="entry name" value="GlnB-like"/>
    <property type="match status" value="1"/>
</dbReference>
<dbReference type="Pfam" id="PF03091">
    <property type="entry name" value="CutA1"/>
    <property type="match status" value="1"/>
</dbReference>
<dbReference type="InterPro" id="IPR004323">
    <property type="entry name" value="Ion_tolerance_CutA"/>
</dbReference>
<sequence>MKLQSINKTGMVLVYVTCENVDQAKKIGRHLLEKRLCTCVNIFPNMQPMFWWPPKANKIDESTEVVLIVKTLEPKYQALEDEIHKIHTYETPCVFAIPVTHVAKKYYDWIKGELK</sequence>
<evidence type="ECO:0000313" key="3">
    <source>
        <dbReference type="Proteomes" id="UP000034264"/>
    </source>
</evidence>
<evidence type="ECO:0000256" key="1">
    <source>
        <dbReference type="ARBA" id="ARBA00010169"/>
    </source>
</evidence>
<dbReference type="InterPro" id="IPR011322">
    <property type="entry name" value="N-reg_PII-like_a/b"/>
</dbReference>
<dbReference type="PANTHER" id="PTHR23419">
    <property type="entry name" value="DIVALENT CATION TOLERANCE CUTA-RELATED"/>
    <property type="match status" value="1"/>
</dbReference>
<evidence type="ECO:0000313" key="2">
    <source>
        <dbReference type="EMBL" id="KKU02570.1"/>
    </source>
</evidence>